<sequence>MFEASTPLLRFLCYSLQDQSTLPFDLRKFVDYDDETCSCFLKTMLQYPNESQRSPKEIILSSVTA</sequence>
<keyword evidence="2" id="KW-1185">Reference proteome</keyword>
<evidence type="ECO:0000313" key="2">
    <source>
        <dbReference type="Proteomes" id="UP000595437"/>
    </source>
</evidence>
<proteinExistence type="predicted"/>
<name>A0A7T8KFB5_CALRO</name>
<dbReference type="Proteomes" id="UP000595437">
    <property type="component" value="Chromosome 5"/>
</dbReference>
<accession>A0A7T8KFB5</accession>
<evidence type="ECO:0000313" key="1">
    <source>
        <dbReference type="EMBL" id="QQP54880.1"/>
    </source>
</evidence>
<dbReference type="EMBL" id="CP045894">
    <property type="protein sequence ID" value="QQP54880.1"/>
    <property type="molecule type" value="Genomic_DNA"/>
</dbReference>
<organism evidence="1 2">
    <name type="scientific">Caligus rogercresseyi</name>
    <name type="common">Sea louse</name>
    <dbReference type="NCBI Taxonomy" id="217165"/>
    <lineage>
        <taxon>Eukaryota</taxon>
        <taxon>Metazoa</taxon>
        <taxon>Ecdysozoa</taxon>
        <taxon>Arthropoda</taxon>
        <taxon>Crustacea</taxon>
        <taxon>Multicrustacea</taxon>
        <taxon>Hexanauplia</taxon>
        <taxon>Copepoda</taxon>
        <taxon>Siphonostomatoida</taxon>
        <taxon>Caligidae</taxon>
        <taxon>Caligus</taxon>
    </lineage>
</organism>
<dbReference type="AlphaFoldDB" id="A0A7T8KFB5"/>
<gene>
    <name evidence="1" type="ORF">FKW44_007862</name>
</gene>
<protein>
    <submittedName>
        <fullName evidence="1">Uncharacterized protein</fullName>
    </submittedName>
</protein>
<reference evidence="2" key="1">
    <citation type="submission" date="2021-01" db="EMBL/GenBank/DDBJ databases">
        <title>Caligus Genome Assembly.</title>
        <authorList>
            <person name="Gallardo-Escarate C."/>
        </authorList>
    </citation>
    <scope>NUCLEOTIDE SEQUENCE [LARGE SCALE GENOMIC DNA]</scope>
</reference>